<dbReference type="PANTHER" id="PTHR11604:SF0">
    <property type="entry name" value="PROFILIN"/>
    <property type="match status" value="1"/>
</dbReference>
<dbReference type="PROSITE" id="PS00414">
    <property type="entry name" value="PROFILIN"/>
    <property type="match status" value="1"/>
</dbReference>
<dbReference type="PRINTS" id="PR01640">
    <property type="entry name" value="PROFILINPLNT"/>
</dbReference>
<dbReference type="InterPro" id="IPR027310">
    <property type="entry name" value="Profilin_CS"/>
</dbReference>
<dbReference type="PANTHER" id="PTHR11604">
    <property type="entry name" value="PROFILIN"/>
    <property type="match status" value="1"/>
</dbReference>
<dbReference type="EMBL" id="JBJQOH010000007">
    <property type="protein sequence ID" value="KAL3681888.1"/>
    <property type="molecule type" value="Genomic_DNA"/>
</dbReference>
<comment type="caution">
    <text evidence="8">The sequence shown here is derived from an EMBL/GenBank/DDBJ whole genome shotgun (WGS) entry which is preliminary data.</text>
</comment>
<protein>
    <recommendedName>
        <fullName evidence="7">Profilin</fullName>
    </recommendedName>
</protein>
<dbReference type="Gene3D" id="3.30.450.30">
    <property type="entry name" value="Dynein light chain 2a, cytoplasmic"/>
    <property type="match status" value="1"/>
</dbReference>
<keyword evidence="3" id="KW-0963">Cytoplasm</keyword>
<dbReference type="Proteomes" id="UP001633002">
    <property type="component" value="Unassembled WGS sequence"/>
</dbReference>
<evidence type="ECO:0000256" key="4">
    <source>
        <dbReference type="ARBA" id="ARBA00023203"/>
    </source>
</evidence>
<dbReference type="Pfam" id="PF00235">
    <property type="entry name" value="Profilin"/>
    <property type="match status" value="1"/>
</dbReference>
<evidence type="ECO:0000256" key="6">
    <source>
        <dbReference type="RuleBase" id="RU003908"/>
    </source>
</evidence>
<proteinExistence type="inferred from homology"/>
<evidence type="ECO:0000256" key="7">
    <source>
        <dbReference type="RuleBase" id="RU003909"/>
    </source>
</evidence>
<evidence type="ECO:0000256" key="5">
    <source>
        <dbReference type="ARBA" id="ARBA00023212"/>
    </source>
</evidence>
<dbReference type="InterPro" id="IPR048278">
    <property type="entry name" value="PFN"/>
</dbReference>
<keyword evidence="4 7" id="KW-0009">Actin-binding</keyword>
<evidence type="ECO:0000256" key="1">
    <source>
        <dbReference type="ARBA" id="ARBA00004245"/>
    </source>
</evidence>
<dbReference type="AlphaFoldDB" id="A0ABD3GRN7"/>
<comment type="subunit">
    <text evidence="6">Occurs in many kinds of cells as a complex with monomeric actin in a 1:1 ratio.</text>
</comment>
<dbReference type="FunFam" id="3.30.450.30:FF:000001">
    <property type="entry name" value="Profilin"/>
    <property type="match status" value="1"/>
</dbReference>
<evidence type="ECO:0000256" key="3">
    <source>
        <dbReference type="ARBA" id="ARBA00022490"/>
    </source>
</evidence>
<dbReference type="CDD" id="cd00148">
    <property type="entry name" value="PROF"/>
    <property type="match status" value="1"/>
</dbReference>
<dbReference type="InterPro" id="IPR005455">
    <property type="entry name" value="PFN_euk"/>
</dbReference>
<sequence>MSWQQYIDEQLMYEVSPGHILASAAIVGLDGNVWAQSPSFPLLKDGEIDKIVKGMDDSSHIASTGLFLGGEKYMVIQGEPGQVIRGKKGPGGTCIRKTISALIIGIYAEPTTPGECNILVERLVGPWFSEIPEEQRITAASSQEMKRIQDCCHNRVSLLSNIWLCRVKDPVYLFHDEPLVDDHALRR</sequence>
<organism evidence="8 9">
    <name type="scientific">Riccia sorocarpa</name>
    <dbReference type="NCBI Taxonomy" id="122646"/>
    <lineage>
        <taxon>Eukaryota</taxon>
        <taxon>Viridiplantae</taxon>
        <taxon>Streptophyta</taxon>
        <taxon>Embryophyta</taxon>
        <taxon>Marchantiophyta</taxon>
        <taxon>Marchantiopsida</taxon>
        <taxon>Marchantiidae</taxon>
        <taxon>Marchantiales</taxon>
        <taxon>Ricciaceae</taxon>
        <taxon>Riccia</taxon>
    </lineage>
</organism>
<dbReference type="SUPFAM" id="SSF55770">
    <property type="entry name" value="Profilin (actin-binding protein)"/>
    <property type="match status" value="1"/>
</dbReference>
<evidence type="ECO:0000313" key="8">
    <source>
        <dbReference type="EMBL" id="KAL3681888.1"/>
    </source>
</evidence>
<accession>A0ABD3GRN7</accession>
<reference evidence="8 9" key="1">
    <citation type="submission" date="2024-09" db="EMBL/GenBank/DDBJ databases">
        <title>Chromosome-scale assembly of Riccia sorocarpa.</title>
        <authorList>
            <person name="Paukszto L."/>
        </authorList>
    </citation>
    <scope>NUCLEOTIDE SEQUENCE [LARGE SCALE GENOMIC DNA]</scope>
    <source>
        <strain evidence="8">LP-2024</strain>
        <tissue evidence="8">Aerial parts of the thallus</tissue>
    </source>
</reference>
<gene>
    <name evidence="8" type="ORF">R1sor_024844</name>
</gene>
<keyword evidence="9" id="KW-1185">Reference proteome</keyword>
<dbReference type="GO" id="GO:0003779">
    <property type="term" value="F:actin binding"/>
    <property type="evidence" value="ECO:0007669"/>
    <property type="project" value="UniProtKB-KW"/>
</dbReference>
<comment type="similarity">
    <text evidence="2 7">Belongs to the profilin family.</text>
</comment>
<comment type="subcellular location">
    <subcellularLocation>
        <location evidence="1">Cytoplasm</location>
        <location evidence="1">Cytoskeleton</location>
    </subcellularLocation>
</comment>
<comment type="function">
    <text evidence="6">Binds to actin and affects the structure of the cytoskeleton. At high concentrations, profilin prevents the polymerization of actin, whereas it enhances it at low concentrations.</text>
</comment>
<evidence type="ECO:0000256" key="2">
    <source>
        <dbReference type="ARBA" id="ARBA00010058"/>
    </source>
</evidence>
<name>A0ABD3GRN7_9MARC</name>
<dbReference type="InterPro" id="IPR036140">
    <property type="entry name" value="PFN_sf"/>
</dbReference>
<dbReference type="PRINTS" id="PR00392">
    <property type="entry name" value="PROFILIN"/>
</dbReference>
<evidence type="ECO:0000313" key="9">
    <source>
        <dbReference type="Proteomes" id="UP001633002"/>
    </source>
</evidence>
<keyword evidence="5 6" id="KW-0206">Cytoskeleton</keyword>
<dbReference type="GO" id="GO:0005856">
    <property type="term" value="C:cytoskeleton"/>
    <property type="evidence" value="ECO:0007669"/>
    <property type="project" value="UniProtKB-SubCell"/>
</dbReference>
<dbReference type="SMART" id="SM00392">
    <property type="entry name" value="PROF"/>
    <property type="match status" value="1"/>
</dbReference>